<keyword evidence="6" id="KW-0735">Signal-anchor</keyword>
<evidence type="ECO:0000256" key="7">
    <source>
        <dbReference type="ARBA" id="ARBA00022989"/>
    </source>
</evidence>
<keyword evidence="9 10" id="KW-0472">Membrane</keyword>
<evidence type="ECO:0000313" key="12">
    <source>
        <dbReference type="Proteomes" id="UP001249851"/>
    </source>
</evidence>
<dbReference type="EC" id="2.4.1.-" evidence="10"/>
<evidence type="ECO:0000256" key="1">
    <source>
        <dbReference type="ARBA" id="ARBA00004323"/>
    </source>
</evidence>
<protein>
    <recommendedName>
        <fullName evidence="10">Hexosyltransferase</fullName>
        <ecNumber evidence="10">2.4.1.-</ecNumber>
    </recommendedName>
</protein>
<evidence type="ECO:0000256" key="9">
    <source>
        <dbReference type="ARBA" id="ARBA00023136"/>
    </source>
</evidence>
<sequence length="425" mass="49202">MPSRRVICTRLWNINGRNLRFLALIIGIQVLFLLTYYPSIFANWKGNYKLRFSLLLYEHESFSTHDTLWTKEEILGNNREQFVKANDTMNLLPSDSFRSSCSQLNFTFASPILEPNLSEKEKDLFLLIFIMSSPGRTVSLERRNVIRGTWAQDLGRINSKSWRYVFLLGNSNRSEINSDIKSEARFYNDIMLLNFRDSYDNLVIKVLSGLRWAFMHGNARFILKADDDVYVRIPRLISWLNKHGGNKFYGGHIFHPSRVRRFNTSETMNLVAEDCYPKKHYPSYAAGPIYVLSSDAIPFLFRKMHKWKVFPVEDAYLGLLAETVGIKPVIIPGSLYSNSKTYPSMCHWVSSVAFGHRFNSTDIRLIHREAQEVEDLRPSQLITLCILNMTTDNAGLILLCLVGMFSFVVVFLKVKRKYRRGSNPT</sequence>
<accession>A0AAD9QVL3</accession>
<keyword evidence="5 10" id="KW-0812">Transmembrane</keyword>
<comment type="caution">
    <text evidence="11">The sequence shown here is derived from an EMBL/GenBank/DDBJ whole genome shotgun (WGS) entry which is preliminary data.</text>
</comment>
<organism evidence="11 12">
    <name type="scientific">Acropora cervicornis</name>
    <name type="common">Staghorn coral</name>
    <dbReference type="NCBI Taxonomy" id="6130"/>
    <lineage>
        <taxon>Eukaryota</taxon>
        <taxon>Metazoa</taxon>
        <taxon>Cnidaria</taxon>
        <taxon>Anthozoa</taxon>
        <taxon>Hexacorallia</taxon>
        <taxon>Scleractinia</taxon>
        <taxon>Astrocoeniina</taxon>
        <taxon>Acroporidae</taxon>
        <taxon>Acropora</taxon>
    </lineage>
</organism>
<comment type="similarity">
    <text evidence="2 10">Belongs to the glycosyltransferase 31 family.</text>
</comment>
<feature type="transmembrane region" description="Helical" evidence="10">
    <location>
        <begin position="394"/>
        <end position="412"/>
    </location>
</feature>
<evidence type="ECO:0000256" key="2">
    <source>
        <dbReference type="ARBA" id="ARBA00008661"/>
    </source>
</evidence>
<evidence type="ECO:0000256" key="5">
    <source>
        <dbReference type="ARBA" id="ARBA00022692"/>
    </source>
</evidence>
<keyword evidence="8 10" id="KW-0333">Golgi apparatus</keyword>
<evidence type="ECO:0000256" key="3">
    <source>
        <dbReference type="ARBA" id="ARBA00022676"/>
    </source>
</evidence>
<name>A0AAD9QVL3_ACRCE</name>
<dbReference type="AlphaFoldDB" id="A0AAD9QVL3"/>
<dbReference type="EMBL" id="JARQWQ010000012">
    <property type="protein sequence ID" value="KAK2568372.1"/>
    <property type="molecule type" value="Genomic_DNA"/>
</dbReference>
<reference evidence="11" key="1">
    <citation type="journal article" date="2023" name="G3 (Bethesda)">
        <title>Whole genome assembly and annotation of the endangered Caribbean coral Acropora cervicornis.</title>
        <authorList>
            <person name="Selwyn J.D."/>
            <person name="Vollmer S.V."/>
        </authorList>
    </citation>
    <scope>NUCLEOTIDE SEQUENCE</scope>
    <source>
        <strain evidence="11">K2</strain>
    </source>
</reference>
<keyword evidence="3 10" id="KW-0328">Glycosyltransferase</keyword>
<keyword evidence="4" id="KW-0808">Transferase</keyword>
<gene>
    <name evidence="11" type="ORF">P5673_007396</name>
</gene>
<dbReference type="Pfam" id="PF01762">
    <property type="entry name" value="Galactosyl_T"/>
    <property type="match status" value="1"/>
</dbReference>
<comment type="subcellular location">
    <subcellularLocation>
        <location evidence="1 10">Golgi apparatus membrane</location>
        <topology evidence="1 10">Single-pass type II membrane protein</topology>
    </subcellularLocation>
</comment>
<dbReference type="PANTHER" id="PTHR11214:SF376">
    <property type="entry name" value="HEXOSYLTRANSFERASE"/>
    <property type="match status" value="1"/>
</dbReference>
<reference evidence="11" key="2">
    <citation type="journal article" date="2023" name="Science">
        <title>Genomic signatures of disease resistance in endangered staghorn corals.</title>
        <authorList>
            <person name="Vollmer S.V."/>
            <person name="Selwyn J.D."/>
            <person name="Despard B.A."/>
            <person name="Roesel C.L."/>
        </authorList>
    </citation>
    <scope>NUCLEOTIDE SEQUENCE</scope>
    <source>
        <strain evidence="11">K2</strain>
    </source>
</reference>
<dbReference type="GO" id="GO:0016758">
    <property type="term" value="F:hexosyltransferase activity"/>
    <property type="evidence" value="ECO:0007669"/>
    <property type="project" value="InterPro"/>
</dbReference>
<evidence type="ECO:0000313" key="11">
    <source>
        <dbReference type="EMBL" id="KAK2568372.1"/>
    </source>
</evidence>
<proteinExistence type="inferred from homology"/>
<keyword evidence="12" id="KW-1185">Reference proteome</keyword>
<evidence type="ECO:0000256" key="4">
    <source>
        <dbReference type="ARBA" id="ARBA00022679"/>
    </source>
</evidence>
<dbReference type="GO" id="GO:0006493">
    <property type="term" value="P:protein O-linked glycosylation"/>
    <property type="evidence" value="ECO:0007669"/>
    <property type="project" value="TreeGrafter"/>
</dbReference>
<dbReference type="GO" id="GO:0000139">
    <property type="term" value="C:Golgi membrane"/>
    <property type="evidence" value="ECO:0007669"/>
    <property type="project" value="UniProtKB-SubCell"/>
</dbReference>
<dbReference type="Gene3D" id="3.90.550.50">
    <property type="match status" value="1"/>
</dbReference>
<feature type="transmembrane region" description="Helical" evidence="10">
    <location>
        <begin position="21"/>
        <end position="44"/>
    </location>
</feature>
<keyword evidence="7 10" id="KW-1133">Transmembrane helix</keyword>
<dbReference type="PANTHER" id="PTHR11214">
    <property type="entry name" value="BETA-1,3-N-ACETYLGLUCOSAMINYLTRANSFERASE"/>
    <property type="match status" value="1"/>
</dbReference>
<evidence type="ECO:0000256" key="10">
    <source>
        <dbReference type="RuleBase" id="RU363063"/>
    </source>
</evidence>
<comment type="caution">
    <text evidence="10">Lacks conserved residue(s) required for the propagation of feature annotation.</text>
</comment>
<dbReference type="InterPro" id="IPR002659">
    <property type="entry name" value="Glyco_trans_31"/>
</dbReference>
<evidence type="ECO:0000256" key="6">
    <source>
        <dbReference type="ARBA" id="ARBA00022968"/>
    </source>
</evidence>
<evidence type="ECO:0000256" key="8">
    <source>
        <dbReference type="ARBA" id="ARBA00023034"/>
    </source>
</evidence>
<dbReference type="Proteomes" id="UP001249851">
    <property type="component" value="Unassembled WGS sequence"/>
</dbReference>